<keyword evidence="2" id="KW-1185">Reference proteome</keyword>
<sequence>MTSSKCIGDFRSRDVIKSFAEDKRIEDFRFREEFDRKAAYVNNEAVESCSLDRFGESSTGLMQQYASWFKCEEKIDSDVGQMIDSAVASDVEDKSS</sequence>
<evidence type="ECO:0000313" key="2">
    <source>
        <dbReference type="Proteomes" id="UP000250235"/>
    </source>
</evidence>
<dbReference type="AlphaFoldDB" id="A0A2Z7BHN8"/>
<evidence type="ECO:0000313" key="1">
    <source>
        <dbReference type="EMBL" id="KZV33557.1"/>
    </source>
</evidence>
<name>A0A2Z7BHN8_9LAMI</name>
<gene>
    <name evidence="1" type="ORF">F511_38042</name>
</gene>
<accession>A0A2Z7BHN8</accession>
<proteinExistence type="predicted"/>
<protein>
    <submittedName>
        <fullName evidence="1">Uncharacterized protein</fullName>
    </submittedName>
</protein>
<dbReference type="Proteomes" id="UP000250235">
    <property type="component" value="Unassembled WGS sequence"/>
</dbReference>
<dbReference type="EMBL" id="KV005741">
    <property type="protein sequence ID" value="KZV33557.1"/>
    <property type="molecule type" value="Genomic_DNA"/>
</dbReference>
<organism evidence="1 2">
    <name type="scientific">Dorcoceras hygrometricum</name>
    <dbReference type="NCBI Taxonomy" id="472368"/>
    <lineage>
        <taxon>Eukaryota</taxon>
        <taxon>Viridiplantae</taxon>
        <taxon>Streptophyta</taxon>
        <taxon>Embryophyta</taxon>
        <taxon>Tracheophyta</taxon>
        <taxon>Spermatophyta</taxon>
        <taxon>Magnoliopsida</taxon>
        <taxon>eudicotyledons</taxon>
        <taxon>Gunneridae</taxon>
        <taxon>Pentapetalae</taxon>
        <taxon>asterids</taxon>
        <taxon>lamiids</taxon>
        <taxon>Lamiales</taxon>
        <taxon>Gesneriaceae</taxon>
        <taxon>Didymocarpoideae</taxon>
        <taxon>Trichosporeae</taxon>
        <taxon>Loxocarpinae</taxon>
        <taxon>Dorcoceras</taxon>
    </lineage>
</organism>
<reference evidence="1 2" key="1">
    <citation type="journal article" date="2015" name="Proc. Natl. Acad. Sci. U.S.A.">
        <title>The resurrection genome of Boea hygrometrica: A blueprint for survival of dehydration.</title>
        <authorList>
            <person name="Xiao L."/>
            <person name="Yang G."/>
            <person name="Zhang L."/>
            <person name="Yang X."/>
            <person name="Zhao S."/>
            <person name="Ji Z."/>
            <person name="Zhou Q."/>
            <person name="Hu M."/>
            <person name="Wang Y."/>
            <person name="Chen M."/>
            <person name="Xu Y."/>
            <person name="Jin H."/>
            <person name="Xiao X."/>
            <person name="Hu G."/>
            <person name="Bao F."/>
            <person name="Hu Y."/>
            <person name="Wan P."/>
            <person name="Li L."/>
            <person name="Deng X."/>
            <person name="Kuang T."/>
            <person name="Xiang C."/>
            <person name="Zhu J.K."/>
            <person name="Oliver M.J."/>
            <person name="He Y."/>
        </authorList>
    </citation>
    <scope>NUCLEOTIDE SEQUENCE [LARGE SCALE GENOMIC DNA]</scope>
    <source>
        <strain evidence="2">cv. XS01</strain>
    </source>
</reference>